<dbReference type="VEuPathDB" id="FungiDB:SDRG_13610"/>
<reference evidence="2 3" key="1">
    <citation type="submission" date="2012-04" db="EMBL/GenBank/DDBJ databases">
        <title>The Genome Sequence of Saprolegnia declina VS20.</title>
        <authorList>
            <consortium name="The Broad Institute Genome Sequencing Platform"/>
            <person name="Russ C."/>
            <person name="Nusbaum C."/>
            <person name="Tyler B."/>
            <person name="van West P."/>
            <person name="Dieguez-Uribeondo J."/>
            <person name="de Bruijn I."/>
            <person name="Tripathy S."/>
            <person name="Jiang R."/>
            <person name="Young S.K."/>
            <person name="Zeng Q."/>
            <person name="Gargeya S."/>
            <person name="Fitzgerald M."/>
            <person name="Haas B."/>
            <person name="Abouelleil A."/>
            <person name="Alvarado L."/>
            <person name="Arachchi H.M."/>
            <person name="Berlin A."/>
            <person name="Chapman S.B."/>
            <person name="Goldberg J."/>
            <person name="Griggs A."/>
            <person name="Gujja S."/>
            <person name="Hansen M."/>
            <person name="Howarth C."/>
            <person name="Imamovic A."/>
            <person name="Larimer J."/>
            <person name="McCowen C."/>
            <person name="Montmayeur A."/>
            <person name="Murphy C."/>
            <person name="Neiman D."/>
            <person name="Pearson M."/>
            <person name="Priest M."/>
            <person name="Roberts A."/>
            <person name="Saif S."/>
            <person name="Shea T."/>
            <person name="Sisk P."/>
            <person name="Sykes S."/>
            <person name="Wortman J."/>
            <person name="Nusbaum C."/>
            <person name="Birren B."/>
        </authorList>
    </citation>
    <scope>NUCLEOTIDE SEQUENCE [LARGE SCALE GENOMIC DNA]</scope>
    <source>
        <strain evidence="2 3">VS20</strain>
    </source>
</reference>
<feature type="region of interest" description="Disordered" evidence="1">
    <location>
        <begin position="125"/>
        <end position="182"/>
    </location>
</feature>
<dbReference type="RefSeq" id="XP_008617928.1">
    <property type="nucleotide sequence ID" value="XM_008619706.1"/>
</dbReference>
<evidence type="ECO:0000256" key="1">
    <source>
        <dbReference type="SAM" id="MobiDB-lite"/>
    </source>
</evidence>
<feature type="region of interest" description="Disordered" evidence="1">
    <location>
        <begin position="309"/>
        <end position="333"/>
    </location>
</feature>
<protein>
    <submittedName>
        <fullName evidence="2">Uncharacterized protein</fullName>
    </submittedName>
</protein>
<keyword evidence="3" id="KW-1185">Reference proteome</keyword>
<dbReference type="Proteomes" id="UP000030762">
    <property type="component" value="Unassembled WGS sequence"/>
</dbReference>
<dbReference type="InParanoid" id="T0Q2E3"/>
<name>T0Q2E3_SAPDV</name>
<evidence type="ECO:0000313" key="2">
    <source>
        <dbReference type="EMBL" id="EQC28736.1"/>
    </source>
</evidence>
<dbReference type="AlphaFoldDB" id="T0Q2E3"/>
<accession>T0Q2E3</accession>
<feature type="compositionally biased region" description="Basic and acidic residues" evidence="1">
    <location>
        <begin position="125"/>
        <end position="161"/>
    </location>
</feature>
<dbReference type="EMBL" id="JH767192">
    <property type="protein sequence ID" value="EQC28736.1"/>
    <property type="molecule type" value="Genomic_DNA"/>
</dbReference>
<dbReference type="GeneID" id="19954337"/>
<feature type="compositionally biased region" description="Polar residues" evidence="1">
    <location>
        <begin position="319"/>
        <end position="333"/>
    </location>
</feature>
<proteinExistence type="predicted"/>
<organism evidence="2 3">
    <name type="scientific">Saprolegnia diclina (strain VS20)</name>
    <dbReference type="NCBI Taxonomy" id="1156394"/>
    <lineage>
        <taxon>Eukaryota</taxon>
        <taxon>Sar</taxon>
        <taxon>Stramenopiles</taxon>
        <taxon>Oomycota</taxon>
        <taxon>Saprolegniomycetes</taxon>
        <taxon>Saprolegniales</taxon>
        <taxon>Saprolegniaceae</taxon>
        <taxon>Saprolegnia</taxon>
    </lineage>
</organism>
<sequence length="545" mass="60101">MWRIVSIQACDWLQWRLAFPAVSRVASMEPPREVPAVGRSRSTGPRVIVDGKNICALCRKQRQHGAGCPEGVAARKRAAKKRAVKLQKAITRSVIVHRMRRAYETPAGCRPLLVRHDDTRLDRDARREAQMAESSDKGGGRQVTPHEDERRSTEIHPRGDSDTVDDDDTDNSNATPPGGAVESQLLDNEWLQRVATLPVLLDLKPCAKTVLDRRLWPTWKYTISDPALDATMPTDPDARVFGGCDVYVWCPFTFFSHLIAVADLNCPVCGRTGVVAHGWCKGFEPVVSLDGRKSYLKYRRLRHPNCTGAANNAAEPHVPSSSRGRSTTPATRGTFFSSLDERLLQTWYPSSMVALLPFRHSGDRIVTLDVAAYTRSMQQLAASERDATPPERTDVSATDVTDVTAVDTSAANAMEETPRVAVDAVELHEARAALASIGTDRHVQDVFDTNAAASSTATQWQRALAELAHGEVNLRPNTKRKMRPCPECFCPNRAHRQRGAGTCKLHIFYMENRRQFQNGPGGSGITAYDKAIDAFNKLRAGSAAS</sequence>
<evidence type="ECO:0000313" key="3">
    <source>
        <dbReference type="Proteomes" id="UP000030762"/>
    </source>
</evidence>
<gene>
    <name evidence="2" type="ORF">SDRG_13610</name>
</gene>